<dbReference type="OrthoDB" id="1426324at2"/>
<dbReference type="Gene3D" id="3.40.1350.10">
    <property type="match status" value="1"/>
</dbReference>
<dbReference type="InterPro" id="IPR007560">
    <property type="entry name" value="Restrct_endonuc_IV_Mrr"/>
</dbReference>
<dbReference type="Pfam" id="PF04471">
    <property type="entry name" value="Mrr_cat"/>
    <property type="match status" value="1"/>
</dbReference>
<accession>A0A9X5CAJ5</accession>
<dbReference type="GO" id="GO:0009307">
    <property type="term" value="P:DNA restriction-modification system"/>
    <property type="evidence" value="ECO:0007669"/>
    <property type="project" value="InterPro"/>
</dbReference>
<keyword evidence="2" id="KW-0255">Endonuclease</keyword>
<feature type="domain" description="Restriction endonuclease type IV Mrr" evidence="1">
    <location>
        <begin position="2"/>
        <end position="46"/>
    </location>
</feature>
<sequence>MIRSFVGTVNTDRVNGGILATTSYFSRDAKKFISENNYNCQIQMHDYNFIRGLLNQVV</sequence>
<protein>
    <submittedName>
        <fullName evidence="2">Restriction endonuclease</fullName>
    </submittedName>
</protein>
<dbReference type="Proteomes" id="UP000474104">
    <property type="component" value="Unassembled WGS sequence"/>
</dbReference>
<gene>
    <name evidence="2" type="ORF">FMM80_13950</name>
</gene>
<evidence type="ECO:0000259" key="1">
    <source>
        <dbReference type="Pfam" id="PF04471"/>
    </source>
</evidence>
<evidence type="ECO:0000313" key="2">
    <source>
        <dbReference type="EMBL" id="NDO69723.1"/>
    </source>
</evidence>
<reference evidence="2 3" key="1">
    <citation type="submission" date="2019-07" db="EMBL/GenBank/DDBJ databases">
        <title>Draft genome sequences of 15 bacterial species constituting the stable defined intestinal microbiota of the GM15 gnotobiotic mouse model.</title>
        <authorList>
            <person name="Elie C."/>
            <person name="Mathieu A."/>
            <person name="Saliou A."/>
            <person name="Darnaud M."/>
            <person name="Leulier F."/>
            <person name="Tamellini A."/>
        </authorList>
    </citation>
    <scope>NUCLEOTIDE SEQUENCE [LARGE SCALE GENOMIC DNA]</scope>
    <source>
        <strain evidence="3">ASF 502</strain>
    </source>
</reference>
<keyword evidence="2" id="KW-0540">Nuclease</keyword>
<dbReference type="EMBL" id="VIRB01000081">
    <property type="protein sequence ID" value="NDO69723.1"/>
    <property type="molecule type" value="Genomic_DNA"/>
</dbReference>
<dbReference type="InterPro" id="IPR011856">
    <property type="entry name" value="tRNA_endonuc-like_dom_sf"/>
</dbReference>
<dbReference type="GO" id="GO:0003677">
    <property type="term" value="F:DNA binding"/>
    <property type="evidence" value="ECO:0007669"/>
    <property type="project" value="InterPro"/>
</dbReference>
<organism evidence="2 3">
    <name type="scientific">Schaedlerella arabinosiphila</name>
    <dbReference type="NCBI Taxonomy" id="2044587"/>
    <lineage>
        <taxon>Bacteria</taxon>
        <taxon>Bacillati</taxon>
        <taxon>Bacillota</taxon>
        <taxon>Clostridia</taxon>
        <taxon>Lachnospirales</taxon>
        <taxon>Lachnospiraceae</taxon>
        <taxon>Schaedlerella</taxon>
    </lineage>
</organism>
<dbReference type="AlphaFoldDB" id="A0A9X5CAJ5"/>
<evidence type="ECO:0000313" key="3">
    <source>
        <dbReference type="Proteomes" id="UP000474104"/>
    </source>
</evidence>
<comment type="caution">
    <text evidence="2">The sequence shown here is derived from an EMBL/GenBank/DDBJ whole genome shotgun (WGS) entry which is preliminary data.</text>
</comment>
<name>A0A9X5CAJ5_9FIRM</name>
<dbReference type="GO" id="GO:0004519">
    <property type="term" value="F:endonuclease activity"/>
    <property type="evidence" value="ECO:0007669"/>
    <property type="project" value="UniProtKB-KW"/>
</dbReference>
<keyword evidence="2" id="KW-0378">Hydrolase</keyword>
<proteinExistence type="predicted"/>